<dbReference type="GeneID" id="37261456"/>
<keyword evidence="3" id="KW-1185">Reference proteome</keyword>
<feature type="compositionally biased region" description="Basic and acidic residues" evidence="1">
    <location>
        <begin position="16"/>
        <end position="28"/>
    </location>
</feature>
<name>A0A2L2TTI8_9HYPO</name>
<dbReference type="Proteomes" id="UP000245910">
    <property type="component" value="Chromosome III"/>
</dbReference>
<evidence type="ECO:0000313" key="3">
    <source>
        <dbReference type="Proteomes" id="UP000245910"/>
    </source>
</evidence>
<protein>
    <submittedName>
        <fullName evidence="2">Uncharacterized protein</fullName>
    </submittedName>
</protein>
<dbReference type="AlphaFoldDB" id="A0A2L2TTI8"/>
<feature type="region of interest" description="Disordered" evidence="1">
    <location>
        <begin position="78"/>
        <end position="100"/>
    </location>
</feature>
<sequence>MEADAPASGSWGSSFDDYRVREGKRSKEACTAPNAKRQKVARHHPLPLLNEAGEFHQFIEDLANDENFVNGITSPHLLEEGEDGAPLDAENTSKEPTVPPLKTMKITDIETLIKEIENTCGPPPTIDSLPQSLQEKIQQHDGWFLSIFERIFDASGSTTNPKSPKSLFTGVMLDWMKSNSDEKIRNALLSFLLHPHVRSFSCRAALGHRDVRSLFHILESHTLVPDGKGILNMIGIYFLHGVPEDSDTADLSEHSGYCGQAMSMRPDGNGSVGIRQRAAGHWTKISKTKSSSEKIKGSLHAHDRLAHAGIAKVEISVLTVFPFPRIEMGDTIKHLYFIAAFLVEKLRDYRITKIIEDVKSAYDMLMADSTSGLLSCCASKWRFIWSTAYEIKCHLLLKGLVQDPQDDNDLYYHIPALENGLETSWHIRELLRRTGFVEADPRLFNRVFFFDFTCRVYCKEMFGKVFTKWRLSG</sequence>
<evidence type="ECO:0000256" key="1">
    <source>
        <dbReference type="SAM" id="MobiDB-lite"/>
    </source>
</evidence>
<accession>A0A2L2TTI8</accession>
<reference evidence="3" key="1">
    <citation type="submission" date="2014-10" db="EMBL/GenBank/DDBJ databases">
        <authorList>
            <person name="King R."/>
        </authorList>
    </citation>
    <scope>NUCLEOTIDE SEQUENCE [LARGE SCALE GENOMIC DNA]</scope>
    <source>
        <strain evidence="3">A3/5</strain>
    </source>
</reference>
<dbReference type="STRING" id="56646.A0A2L2TTI8"/>
<organism evidence="2 3">
    <name type="scientific">Fusarium venenatum</name>
    <dbReference type="NCBI Taxonomy" id="56646"/>
    <lineage>
        <taxon>Eukaryota</taxon>
        <taxon>Fungi</taxon>
        <taxon>Dikarya</taxon>
        <taxon>Ascomycota</taxon>
        <taxon>Pezizomycotina</taxon>
        <taxon>Sordariomycetes</taxon>
        <taxon>Hypocreomycetidae</taxon>
        <taxon>Hypocreales</taxon>
        <taxon>Nectriaceae</taxon>
        <taxon>Fusarium</taxon>
    </lineage>
</organism>
<evidence type="ECO:0000313" key="2">
    <source>
        <dbReference type="EMBL" id="CEI69741.1"/>
    </source>
</evidence>
<dbReference type="EMBL" id="LN649231">
    <property type="protein sequence ID" value="CEI69741.1"/>
    <property type="molecule type" value="Genomic_DNA"/>
</dbReference>
<dbReference type="KEGG" id="fvn:FVRRES_09818"/>
<proteinExistence type="predicted"/>
<dbReference type="RefSeq" id="XP_025593455.1">
    <property type="nucleotide sequence ID" value="XM_025738723.1"/>
</dbReference>
<feature type="region of interest" description="Disordered" evidence="1">
    <location>
        <begin position="1"/>
        <end position="42"/>
    </location>
</feature>